<gene>
    <name evidence="1" type="ORF">CR513_07668</name>
</gene>
<dbReference type="EMBL" id="QJKJ01001335">
    <property type="protein sequence ID" value="RDY08149.1"/>
    <property type="molecule type" value="Genomic_DNA"/>
</dbReference>
<evidence type="ECO:0000313" key="2">
    <source>
        <dbReference type="Proteomes" id="UP000257109"/>
    </source>
</evidence>
<evidence type="ECO:0000313" key="1">
    <source>
        <dbReference type="EMBL" id="RDY08149.1"/>
    </source>
</evidence>
<keyword evidence="2" id="KW-1185">Reference proteome</keyword>
<sequence length="115" mass="13116">NSTLRLNVKKATVFGVLHKHTKIVRTIISCNLSYHVSKNLVETSYAALVMGVELNKGALKGVGGFDTYIEARMRFNKKNKFEGTVRVNRSTLQALRRYFEILEMKVGETIIEYFT</sequence>
<comment type="caution">
    <text evidence="1">The sequence shown here is derived from an EMBL/GenBank/DDBJ whole genome shotgun (WGS) entry which is preliminary data.</text>
</comment>
<name>A0A371HZF7_MUCPR</name>
<dbReference type="AlphaFoldDB" id="A0A371HZF7"/>
<dbReference type="Proteomes" id="UP000257109">
    <property type="component" value="Unassembled WGS sequence"/>
</dbReference>
<reference evidence="1" key="1">
    <citation type="submission" date="2018-05" db="EMBL/GenBank/DDBJ databases">
        <title>Draft genome of Mucuna pruriens seed.</title>
        <authorList>
            <person name="Nnadi N.E."/>
            <person name="Vos R."/>
            <person name="Hasami M.H."/>
            <person name="Devisetty U.K."/>
            <person name="Aguiy J.C."/>
        </authorList>
    </citation>
    <scope>NUCLEOTIDE SEQUENCE [LARGE SCALE GENOMIC DNA]</scope>
    <source>
        <strain evidence="1">JCA_2017</strain>
    </source>
</reference>
<proteinExistence type="predicted"/>
<organism evidence="1 2">
    <name type="scientific">Mucuna pruriens</name>
    <name type="common">Velvet bean</name>
    <name type="synonym">Dolichos pruriens</name>
    <dbReference type="NCBI Taxonomy" id="157652"/>
    <lineage>
        <taxon>Eukaryota</taxon>
        <taxon>Viridiplantae</taxon>
        <taxon>Streptophyta</taxon>
        <taxon>Embryophyta</taxon>
        <taxon>Tracheophyta</taxon>
        <taxon>Spermatophyta</taxon>
        <taxon>Magnoliopsida</taxon>
        <taxon>eudicotyledons</taxon>
        <taxon>Gunneridae</taxon>
        <taxon>Pentapetalae</taxon>
        <taxon>rosids</taxon>
        <taxon>fabids</taxon>
        <taxon>Fabales</taxon>
        <taxon>Fabaceae</taxon>
        <taxon>Papilionoideae</taxon>
        <taxon>50 kb inversion clade</taxon>
        <taxon>NPAAA clade</taxon>
        <taxon>indigoferoid/millettioid clade</taxon>
        <taxon>Phaseoleae</taxon>
        <taxon>Mucuna</taxon>
    </lineage>
</organism>
<feature type="non-terminal residue" evidence="1">
    <location>
        <position position="1"/>
    </location>
</feature>
<accession>A0A371HZF7</accession>
<protein>
    <submittedName>
        <fullName evidence="1">Uncharacterized protein</fullName>
    </submittedName>
</protein>